<keyword evidence="2" id="KW-1185">Reference proteome</keyword>
<dbReference type="EMBL" id="JADGJW010000352">
    <property type="protein sequence ID" value="KAJ3219107.1"/>
    <property type="molecule type" value="Genomic_DNA"/>
</dbReference>
<gene>
    <name evidence="1" type="ORF">HK099_004820</name>
</gene>
<comment type="caution">
    <text evidence="1">The sequence shown here is derived from an EMBL/GenBank/DDBJ whole genome shotgun (WGS) entry which is preliminary data.</text>
</comment>
<reference evidence="1" key="1">
    <citation type="submission" date="2020-05" db="EMBL/GenBank/DDBJ databases">
        <title>Phylogenomic resolution of chytrid fungi.</title>
        <authorList>
            <person name="Stajich J.E."/>
            <person name="Amses K."/>
            <person name="Simmons R."/>
            <person name="Seto K."/>
            <person name="Myers J."/>
            <person name="Bonds A."/>
            <person name="Quandt C.A."/>
            <person name="Barry K."/>
            <person name="Liu P."/>
            <person name="Grigoriev I."/>
            <person name="Longcore J.E."/>
            <person name="James T.Y."/>
        </authorList>
    </citation>
    <scope>NUCLEOTIDE SEQUENCE</scope>
    <source>
        <strain evidence="1">JEL0476</strain>
    </source>
</reference>
<dbReference type="Proteomes" id="UP001211065">
    <property type="component" value="Unassembled WGS sequence"/>
</dbReference>
<protein>
    <submittedName>
        <fullName evidence="1">Uncharacterized protein</fullName>
    </submittedName>
</protein>
<dbReference type="AlphaFoldDB" id="A0AAD5U050"/>
<accession>A0AAD5U050</accession>
<proteinExistence type="predicted"/>
<name>A0AAD5U050_9FUNG</name>
<sequence length="104" mass="12205">MEVNIEIDKDLGYTKAIHIMFGGELAKKFNDIIYKDNAYMFFHHSSDDSYALITVIDQETLWKILFCMILRDFLKIMGPPKIYAYWNGKEIITVENTIVENTVF</sequence>
<evidence type="ECO:0000313" key="1">
    <source>
        <dbReference type="EMBL" id="KAJ3219107.1"/>
    </source>
</evidence>
<organism evidence="1 2">
    <name type="scientific">Clydaea vesicula</name>
    <dbReference type="NCBI Taxonomy" id="447962"/>
    <lineage>
        <taxon>Eukaryota</taxon>
        <taxon>Fungi</taxon>
        <taxon>Fungi incertae sedis</taxon>
        <taxon>Chytridiomycota</taxon>
        <taxon>Chytridiomycota incertae sedis</taxon>
        <taxon>Chytridiomycetes</taxon>
        <taxon>Lobulomycetales</taxon>
        <taxon>Lobulomycetaceae</taxon>
        <taxon>Clydaea</taxon>
    </lineage>
</organism>
<evidence type="ECO:0000313" key="2">
    <source>
        <dbReference type="Proteomes" id="UP001211065"/>
    </source>
</evidence>